<dbReference type="SMART" id="SM00382">
    <property type="entry name" value="AAA"/>
    <property type="match status" value="1"/>
</dbReference>
<dbReference type="InterPro" id="IPR027417">
    <property type="entry name" value="P-loop_NTPase"/>
</dbReference>
<dbReference type="SUPFAM" id="SSF90123">
    <property type="entry name" value="ABC transporter transmembrane region"/>
    <property type="match status" value="1"/>
</dbReference>
<dbReference type="Gene3D" id="1.20.1560.10">
    <property type="entry name" value="ABC transporter type 1, transmembrane domain"/>
    <property type="match status" value="1"/>
</dbReference>
<dbReference type="GO" id="GO:0016887">
    <property type="term" value="F:ATP hydrolysis activity"/>
    <property type="evidence" value="ECO:0007669"/>
    <property type="project" value="InterPro"/>
</dbReference>
<name>A0A4P9VQV5_9GAMM</name>
<evidence type="ECO:0000259" key="8">
    <source>
        <dbReference type="PROSITE" id="PS50893"/>
    </source>
</evidence>
<dbReference type="PANTHER" id="PTHR43394:SF1">
    <property type="entry name" value="ATP-BINDING CASSETTE SUB-FAMILY B MEMBER 10, MITOCHONDRIAL"/>
    <property type="match status" value="1"/>
</dbReference>
<dbReference type="InterPro" id="IPR039421">
    <property type="entry name" value="Type_1_exporter"/>
</dbReference>
<organism evidence="10 11">
    <name type="scientific">Zooshikella ganghwensis</name>
    <dbReference type="NCBI Taxonomy" id="202772"/>
    <lineage>
        <taxon>Bacteria</taxon>
        <taxon>Pseudomonadati</taxon>
        <taxon>Pseudomonadota</taxon>
        <taxon>Gammaproteobacteria</taxon>
        <taxon>Oceanospirillales</taxon>
        <taxon>Zooshikellaceae</taxon>
        <taxon>Zooshikella</taxon>
    </lineage>
</organism>
<feature type="domain" description="ABC transmembrane type-1" evidence="9">
    <location>
        <begin position="26"/>
        <end position="294"/>
    </location>
</feature>
<feature type="transmembrane region" description="Helical" evidence="7">
    <location>
        <begin position="66"/>
        <end position="87"/>
    </location>
</feature>
<keyword evidence="5 7" id="KW-1133">Transmembrane helix</keyword>
<accession>A0A4P9VQV5</accession>
<feature type="transmembrane region" description="Helical" evidence="7">
    <location>
        <begin position="170"/>
        <end position="189"/>
    </location>
</feature>
<dbReference type="Pfam" id="PF00005">
    <property type="entry name" value="ABC_tran"/>
    <property type="match status" value="1"/>
</dbReference>
<sequence>MQSISLQSILQTYLPDLKTGLLRWHIVLAVFLMGLLSLMLALVLIHSVDTLIAVNEQQNQYLKKDGFEAVVLVAIVIVALLVVVRLLQGILISRYTAKLDYSLSRLQYLKLLQGKLTTLEQLGYTRIFNSIEAVKAVQSCYPGQILSIVVVVSWVIIYLLLIGWVELSLVFIPLSALGVSLLLLSIFIIKSARVIPLAYSTAQIFYDHLINLFHGWYTAKALYLSAQLKSRYETCYANKVEQQVTVNHCLANLHSNLSLIMKLLIVACTAYGAILLIKQQITLGGLVGCIFLAICSLHSISLIAFFCESRQRIKYELSSIKSLLEVPTVKSSVKQTALQIIQGRIDCNKVSFRYSEENAWVLYQVSLHINPGELVVLSSENGSGKSTLLGILKGIIQPDQGEVLLDGKPLGSFNDDVLIQQVVYLPQKAALFSGTIMENLTLFSTAKEVLAIEAAKTLNIADAIAQLPDGFYTLIDAEQHQLPQGLVQRIAFARAIVCQPKVLLVDDANSAVDLKGDQAIIRLLKQLKGITTMVVASHRPSIIRLADHVFELNKGHLLRETLLLQQ</sequence>
<dbReference type="Gene3D" id="3.40.50.300">
    <property type="entry name" value="P-loop containing nucleotide triphosphate hydrolases"/>
    <property type="match status" value="1"/>
</dbReference>
<dbReference type="PROSITE" id="PS50893">
    <property type="entry name" value="ABC_TRANSPORTER_2"/>
    <property type="match status" value="1"/>
</dbReference>
<dbReference type="GO" id="GO:0005524">
    <property type="term" value="F:ATP binding"/>
    <property type="evidence" value="ECO:0007669"/>
    <property type="project" value="UniProtKB-KW"/>
</dbReference>
<evidence type="ECO:0000313" key="10">
    <source>
        <dbReference type="EMBL" id="RDH44977.1"/>
    </source>
</evidence>
<dbReference type="GO" id="GO:0015421">
    <property type="term" value="F:ABC-type oligopeptide transporter activity"/>
    <property type="evidence" value="ECO:0007669"/>
    <property type="project" value="TreeGrafter"/>
</dbReference>
<evidence type="ECO:0000256" key="5">
    <source>
        <dbReference type="ARBA" id="ARBA00022989"/>
    </source>
</evidence>
<dbReference type="RefSeq" id="WP_094788020.1">
    <property type="nucleotide sequence ID" value="NZ_NDXW01000001.1"/>
</dbReference>
<evidence type="ECO:0000256" key="3">
    <source>
        <dbReference type="ARBA" id="ARBA00022741"/>
    </source>
</evidence>
<dbReference type="PANTHER" id="PTHR43394">
    <property type="entry name" value="ATP-DEPENDENT PERMEASE MDL1, MITOCHONDRIAL"/>
    <property type="match status" value="1"/>
</dbReference>
<evidence type="ECO:0000256" key="1">
    <source>
        <dbReference type="ARBA" id="ARBA00004651"/>
    </source>
</evidence>
<keyword evidence="6 7" id="KW-0472">Membrane</keyword>
<dbReference type="Proteomes" id="UP000257039">
    <property type="component" value="Unassembled WGS sequence"/>
</dbReference>
<proteinExistence type="predicted"/>
<dbReference type="PROSITE" id="PS50929">
    <property type="entry name" value="ABC_TM1F"/>
    <property type="match status" value="1"/>
</dbReference>
<feature type="domain" description="ABC transporter" evidence="8">
    <location>
        <begin position="345"/>
        <end position="566"/>
    </location>
</feature>
<evidence type="ECO:0000256" key="7">
    <source>
        <dbReference type="SAM" id="Phobius"/>
    </source>
</evidence>
<feature type="transmembrane region" description="Helical" evidence="7">
    <location>
        <begin position="21"/>
        <end position="46"/>
    </location>
</feature>
<reference evidence="10 11" key="1">
    <citation type="submission" date="2017-04" db="EMBL/GenBank/DDBJ databases">
        <title>Draft genome sequence of Zooshikella ganghwensis VG4 isolated from Red Sea sediments.</title>
        <authorList>
            <person name="Rehman Z."/>
            <person name="Alam I."/>
            <person name="Kamau A."/>
            <person name="Bajic V."/>
            <person name="Leiknes T."/>
        </authorList>
    </citation>
    <scope>NUCLEOTIDE SEQUENCE [LARGE SCALE GENOMIC DNA]</scope>
    <source>
        <strain evidence="10 11">VG4</strain>
    </source>
</reference>
<evidence type="ECO:0000259" key="9">
    <source>
        <dbReference type="PROSITE" id="PS50929"/>
    </source>
</evidence>
<evidence type="ECO:0000256" key="6">
    <source>
        <dbReference type="ARBA" id="ARBA00023136"/>
    </source>
</evidence>
<dbReference type="InterPro" id="IPR036640">
    <property type="entry name" value="ABC1_TM_sf"/>
</dbReference>
<evidence type="ECO:0000313" key="11">
    <source>
        <dbReference type="Proteomes" id="UP000257039"/>
    </source>
</evidence>
<dbReference type="EMBL" id="NDXW01000001">
    <property type="protein sequence ID" value="RDH44977.1"/>
    <property type="molecule type" value="Genomic_DNA"/>
</dbReference>
<dbReference type="SUPFAM" id="SSF52540">
    <property type="entry name" value="P-loop containing nucleoside triphosphate hydrolases"/>
    <property type="match status" value="1"/>
</dbReference>
<keyword evidence="11" id="KW-1185">Reference proteome</keyword>
<dbReference type="InterPro" id="IPR003593">
    <property type="entry name" value="AAA+_ATPase"/>
</dbReference>
<comment type="caution">
    <text evidence="10">The sequence shown here is derived from an EMBL/GenBank/DDBJ whole genome shotgun (WGS) entry which is preliminary data.</text>
</comment>
<keyword evidence="2 7" id="KW-0812">Transmembrane</keyword>
<keyword evidence="3" id="KW-0547">Nucleotide-binding</keyword>
<feature type="transmembrane region" description="Helical" evidence="7">
    <location>
        <begin position="283"/>
        <end position="307"/>
    </location>
</feature>
<gene>
    <name evidence="10" type="ORF">B9G39_16890</name>
</gene>
<feature type="transmembrane region" description="Helical" evidence="7">
    <location>
        <begin position="259"/>
        <end position="277"/>
    </location>
</feature>
<comment type="subcellular location">
    <subcellularLocation>
        <location evidence="1">Cell membrane</location>
        <topology evidence="1">Multi-pass membrane protein</topology>
    </subcellularLocation>
</comment>
<dbReference type="GO" id="GO:0005886">
    <property type="term" value="C:plasma membrane"/>
    <property type="evidence" value="ECO:0007669"/>
    <property type="project" value="UniProtKB-SubCell"/>
</dbReference>
<protein>
    <submittedName>
        <fullName evidence="10">ATP-binding cassette domain-containing protein</fullName>
    </submittedName>
</protein>
<dbReference type="AlphaFoldDB" id="A0A4P9VQV5"/>
<dbReference type="InterPro" id="IPR003439">
    <property type="entry name" value="ABC_transporter-like_ATP-bd"/>
</dbReference>
<feature type="transmembrane region" description="Helical" evidence="7">
    <location>
        <begin position="145"/>
        <end position="164"/>
    </location>
</feature>
<keyword evidence="4 10" id="KW-0067">ATP-binding</keyword>
<evidence type="ECO:0000256" key="2">
    <source>
        <dbReference type="ARBA" id="ARBA00022692"/>
    </source>
</evidence>
<evidence type="ECO:0000256" key="4">
    <source>
        <dbReference type="ARBA" id="ARBA00022840"/>
    </source>
</evidence>
<dbReference type="InterPro" id="IPR011527">
    <property type="entry name" value="ABC1_TM_dom"/>
</dbReference>